<comment type="subcellular location">
    <subcellularLocation>
        <location evidence="1">Cytoplasm</location>
        <location evidence="1">Perinuclear region</location>
    </subcellularLocation>
</comment>
<evidence type="ECO:0000256" key="1">
    <source>
        <dbReference type="ARBA" id="ARBA00004556"/>
    </source>
</evidence>
<organism evidence="10 11">
    <name type="scientific">Brachionus calyciflorus</name>
    <dbReference type="NCBI Taxonomy" id="104777"/>
    <lineage>
        <taxon>Eukaryota</taxon>
        <taxon>Metazoa</taxon>
        <taxon>Spiralia</taxon>
        <taxon>Gnathifera</taxon>
        <taxon>Rotifera</taxon>
        <taxon>Eurotatoria</taxon>
        <taxon>Monogononta</taxon>
        <taxon>Pseudotrocha</taxon>
        <taxon>Ploima</taxon>
        <taxon>Brachionidae</taxon>
        <taxon>Brachionus</taxon>
    </lineage>
</organism>
<feature type="region of interest" description="Disordered" evidence="7">
    <location>
        <begin position="186"/>
        <end position="213"/>
    </location>
</feature>
<evidence type="ECO:0000256" key="4">
    <source>
        <dbReference type="ARBA" id="ARBA00022771"/>
    </source>
</evidence>
<dbReference type="InterPro" id="IPR001965">
    <property type="entry name" value="Znf_PHD"/>
</dbReference>
<dbReference type="SUPFAM" id="SSF57903">
    <property type="entry name" value="FYVE/PHD zinc finger"/>
    <property type="match status" value="1"/>
</dbReference>
<dbReference type="AlphaFoldDB" id="A0A813M0V1"/>
<dbReference type="InterPro" id="IPR011012">
    <property type="entry name" value="Longin-like_dom_sf"/>
</dbReference>
<keyword evidence="3" id="KW-0479">Metal-binding</keyword>
<keyword evidence="6" id="KW-0813">Transport</keyword>
<dbReference type="InterPro" id="IPR006722">
    <property type="entry name" value="Sedlin"/>
</dbReference>
<dbReference type="SMART" id="SM00249">
    <property type="entry name" value="PHD"/>
    <property type="match status" value="1"/>
</dbReference>
<evidence type="ECO:0000313" key="10">
    <source>
        <dbReference type="EMBL" id="CAF0702821.1"/>
    </source>
</evidence>
<feature type="compositionally biased region" description="Polar residues" evidence="7">
    <location>
        <begin position="421"/>
        <end position="434"/>
    </location>
</feature>
<accession>A0A813M0V1</accession>
<evidence type="ECO:0000256" key="6">
    <source>
        <dbReference type="ARBA" id="ARBA00022892"/>
    </source>
</evidence>
<keyword evidence="11" id="KW-1185">Reference proteome</keyword>
<evidence type="ECO:0000256" key="3">
    <source>
        <dbReference type="ARBA" id="ARBA00022723"/>
    </source>
</evidence>
<dbReference type="Proteomes" id="UP000663879">
    <property type="component" value="Unassembled WGS sequence"/>
</dbReference>
<feature type="domain" description="Zinc finger PHD-type" evidence="8">
    <location>
        <begin position="625"/>
        <end position="683"/>
    </location>
</feature>
<dbReference type="Gene3D" id="6.10.140.1740">
    <property type="match status" value="1"/>
</dbReference>
<evidence type="ECO:0000256" key="5">
    <source>
        <dbReference type="ARBA" id="ARBA00022833"/>
    </source>
</evidence>
<feature type="compositionally biased region" description="Low complexity" evidence="7">
    <location>
        <begin position="194"/>
        <end position="203"/>
    </location>
</feature>
<feature type="region of interest" description="Disordered" evidence="7">
    <location>
        <begin position="19"/>
        <end position="39"/>
    </location>
</feature>
<feature type="compositionally biased region" description="Polar residues" evidence="7">
    <location>
        <begin position="441"/>
        <end position="450"/>
    </location>
</feature>
<feature type="region of interest" description="Disordered" evidence="7">
    <location>
        <begin position="303"/>
        <end position="610"/>
    </location>
</feature>
<feature type="compositionally biased region" description="Low complexity" evidence="7">
    <location>
        <begin position="26"/>
        <end position="37"/>
    </location>
</feature>
<comment type="similarity">
    <text evidence="2">Belongs to the TRAPP small subunits family. Sedlin subfamily.</text>
</comment>
<feature type="compositionally biased region" description="Polar residues" evidence="7">
    <location>
        <begin position="204"/>
        <end position="213"/>
    </location>
</feature>
<evidence type="ECO:0000259" key="9">
    <source>
        <dbReference type="SMART" id="SM01408"/>
    </source>
</evidence>
<dbReference type="Gene3D" id="3.30.40.10">
    <property type="entry name" value="Zinc/RING finger domain, C3HC4 (zinc finger)"/>
    <property type="match status" value="1"/>
</dbReference>
<keyword evidence="4" id="KW-0863">Zinc-finger</keyword>
<dbReference type="Gene3D" id="3.30.450.70">
    <property type="match status" value="1"/>
</dbReference>
<sequence length="808" mass="92739">MTETSCVKKNKTFKKRDLLKMSQNASTSSTKRSTNTTEQTLSDTTLIKLNPFFEDFVDCIENLPSRLQLLLTELRNVDVLVKARHRKMQILKQEILARSESNENEESKKSELDLLLNKLHQLLIQCQTLGDQKVRLSGQIIEAIGTKTRQLGFDARTNETKFNIEIDEEKILSEFKLACKKNRPIHHHYNAPGSSSTSRTSTRQVQQNLSTKPKANLTDLNKKCLNKKSLVNFPKEKDLYSFDESSNLSNSPFLNGVNHNLMNSKSDCLSKKKPLNQRVNNHQLSGFKSNLELKRSGKKVKIECENNETKNHSDSSTQLTSTRSKRQLNFAASPTEPPKKTLNQSLKLNKKRRISLSTKSTHQSPISSSSSNQCKSPSSLSSSSSTSSSYNKNKYLTNNNTNITSNKTTTTTTIEPTVTNQPKQNDPPTFNLPKSQKENIKINSKQTAKNQKTIKRLNTKKKKKTKIKQNENENEVNNDELMSDVESEYETDDEVSQESHHSDEQSDHEKDLNKTDIKKEIKTEDNCNKEDNNSDRNSNETESIKNLDEDDENQGENEPKTEEKLGPKNKKIKQEIDDEEHVEKNRKKSTRNSRNNLTDLVPTPTTTMTTNTNKIIKSSHDEPLYCLCREISYGQMIMCDNDACNIEWFHFNCVKLANKPKVSEQSGNYYFYVVNRFDCLIYEKDLIKQSPTGEKKKDDTPYFYQFIAHASLDCLDEKLNAKSSSSLYYPNIDRFNQWNISAYVTPSFLRFLILHEGKNDDGIKGFFQDVYETYIKFLLNPFYDHNESIKSEAFDRKVNMASKKFLGV</sequence>
<evidence type="ECO:0000259" key="8">
    <source>
        <dbReference type="SMART" id="SM00249"/>
    </source>
</evidence>
<dbReference type="OrthoDB" id="10252102at2759"/>
<protein>
    <recommendedName>
        <fullName evidence="12">Zinc finger PHD-type domain-containing protein</fullName>
    </recommendedName>
</protein>
<feature type="compositionally biased region" description="Basic and acidic residues" evidence="7">
    <location>
        <begin position="303"/>
        <end position="313"/>
    </location>
</feature>
<name>A0A813M0V1_9BILA</name>
<evidence type="ECO:0000256" key="2">
    <source>
        <dbReference type="ARBA" id="ARBA00006626"/>
    </source>
</evidence>
<dbReference type="EMBL" id="CAJNOC010000001">
    <property type="protein sequence ID" value="CAF0702821.1"/>
    <property type="molecule type" value="Genomic_DNA"/>
</dbReference>
<feature type="compositionally biased region" description="Basic and acidic residues" evidence="7">
    <location>
        <begin position="497"/>
        <end position="547"/>
    </location>
</feature>
<dbReference type="InterPro" id="IPR013083">
    <property type="entry name" value="Znf_RING/FYVE/PHD"/>
</dbReference>
<dbReference type="Pfam" id="PF12998">
    <property type="entry name" value="ING"/>
    <property type="match status" value="1"/>
</dbReference>
<feature type="compositionally biased region" description="Basic and acidic residues" evidence="7">
    <location>
        <begin position="557"/>
        <end position="566"/>
    </location>
</feature>
<dbReference type="SMART" id="SM01408">
    <property type="entry name" value="ING"/>
    <property type="match status" value="1"/>
</dbReference>
<proteinExistence type="inferred from homology"/>
<dbReference type="GO" id="GO:0008270">
    <property type="term" value="F:zinc ion binding"/>
    <property type="evidence" value="ECO:0007669"/>
    <property type="project" value="UniProtKB-KW"/>
</dbReference>
<dbReference type="InterPro" id="IPR024610">
    <property type="entry name" value="ING_N_histone-binding"/>
</dbReference>
<evidence type="ECO:0000256" key="7">
    <source>
        <dbReference type="SAM" id="MobiDB-lite"/>
    </source>
</evidence>
<evidence type="ECO:0000313" key="11">
    <source>
        <dbReference type="Proteomes" id="UP000663879"/>
    </source>
</evidence>
<feature type="compositionally biased region" description="Acidic residues" evidence="7">
    <location>
        <begin position="472"/>
        <end position="496"/>
    </location>
</feature>
<dbReference type="PANTHER" id="PTHR12403">
    <property type="entry name" value="TRAFFICKING PROTEIN PARTICLE COMPLEX SUBUNIT 2"/>
    <property type="match status" value="1"/>
</dbReference>
<comment type="caution">
    <text evidence="10">The sequence shown here is derived from an EMBL/GenBank/DDBJ whole genome shotgun (WGS) entry which is preliminary data.</text>
</comment>
<keyword evidence="6" id="KW-0931">ER-Golgi transport</keyword>
<reference evidence="10" key="1">
    <citation type="submission" date="2021-02" db="EMBL/GenBank/DDBJ databases">
        <authorList>
            <person name="Nowell W R."/>
        </authorList>
    </citation>
    <scope>NUCLEOTIDE SEQUENCE</scope>
    <source>
        <strain evidence="10">Ploen Becks lab</strain>
    </source>
</reference>
<dbReference type="SUPFAM" id="SSF64356">
    <property type="entry name" value="SNARE-like"/>
    <property type="match status" value="1"/>
</dbReference>
<feature type="compositionally biased region" description="Low complexity" evidence="7">
    <location>
        <begin position="357"/>
        <end position="420"/>
    </location>
</feature>
<dbReference type="Pfam" id="PF04628">
    <property type="entry name" value="Sedlin_N"/>
    <property type="match status" value="1"/>
</dbReference>
<dbReference type="InterPro" id="IPR011011">
    <property type="entry name" value="Znf_FYVE_PHD"/>
</dbReference>
<evidence type="ECO:0008006" key="12">
    <source>
        <dbReference type="Google" id="ProtNLM"/>
    </source>
</evidence>
<keyword evidence="5" id="KW-0862">Zinc</keyword>
<feature type="compositionally biased region" description="Basic residues" evidence="7">
    <location>
        <begin position="452"/>
        <end position="467"/>
    </location>
</feature>
<feature type="domain" description="Inhibitor of growth protein N-terminal histone-binding" evidence="9">
    <location>
        <begin position="52"/>
        <end position="158"/>
    </location>
</feature>
<gene>
    <name evidence="10" type="ORF">OXX778_LOCUS11</name>
</gene>
<dbReference type="GO" id="GO:0006888">
    <property type="term" value="P:endoplasmic reticulum to Golgi vesicle-mediated transport"/>
    <property type="evidence" value="ECO:0007669"/>
    <property type="project" value="InterPro"/>
</dbReference>
<dbReference type="GO" id="GO:0048471">
    <property type="term" value="C:perinuclear region of cytoplasm"/>
    <property type="evidence" value="ECO:0007669"/>
    <property type="project" value="UniProtKB-SubCell"/>
</dbReference>
<feature type="compositionally biased region" description="Low complexity" evidence="7">
    <location>
        <begin position="592"/>
        <end position="610"/>
    </location>
</feature>
<dbReference type="CDD" id="cd14825">
    <property type="entry name" value="TRAPPC2_sedlin"/>
    <property type="match status" value="1"/>
</dbReference>